<dbReference type="InterPro" id="IPR009465">
    <property type="entry name" value="Spondin_N"/>
</dbReference>
<name>A0A3D8MC76_9ALTE</name>
<dbReference type="Proteomes" id="UP000256561">
    <property type="component" value="Unassembled WGS sequence"/>
</dbReference>
<feature type="chain" id="PRO_5017625961" description="Spondin domain-containing protein" evidence="1">
    <location>
        <begin position="23"/>
        <end position="235"/>
    </location>
</feature>
<dbReference type="AlphaFoldDB" id="A0A3D8MC76"/>
<reference evidence="4" key="1">
    <citation type="submission" date="2018-08" db="EMBL/GenBank/DDBJ databases">
        <authorList>
            <person name="Zhang J."/>
            <person name="Du Z.-J."/>
        </authorList>
    </citation>
    <scope>NUCLEOTIDE SEQUENCE [LARGE SCALE GENOMIC DNA]</scope>
    <source>
        <strain evidence="4">KCTC 52655</strain>
    </source>
</reference>
<evidence type="ECO:0000259" key="2">
    <source>
        <dbReference type="Pfam" id="PF06468"/>
    </source>
</evidence>
<gene>
    <name evidence="3" type="ORF">DXV75_03790</name>
</gene>
<feature type="domain" description="Spondin" evidence="2">
    <location>
        <begin position="37"/>
        <end position="155"/>
    </location>
</feature>
<protein>
    <recommendedName>
        <fullName evidence="2">Spondin domain-containing protein</fullName>
    </recommendedName>
</protein>
<keyword evidence="4" id="KW-1185">Reference proteome</keyword>
<proteinExistence type="predicted"/>
<dbReference type="EMBL" id="QRHA01000002">
    <property type="protein sequence ID" value="RDV28096.1"/>
    <property type="molecule type" value="Genomic_DNA"/>
</dbReference>
<dbReference type="NCBIfam" id="NF038123">
    <property type="entry name" value="NF038123_dom"/>
    <property type="match status" value="1"/>
</dbReference>
<feature type="signal peptide" evidence="1">
    <location>
        <begin position="1"/>
        <end position="22"/>
    </location>
</feature>
<evidence type="ECO:0000313" key="4">
    <source>
        <dbReference type="Proteomes" id="UP000256561"/>
    </source>
</evidence>
<organism evidence="3 4">
    <name type="scientific">Alteromonas aestuariivivens</name>
    <dbReference type="NCBI Taxonomy" id="1938339"/>
    <lineage>
        <taxon>Bacteria</taxon>
        <taxon>Pseudomonadati</taxon>
        <taxon>Pseudomonadota</taxon>
        <taxon>Gammaproteobacteria</taxon>
        <taxon>Alteromonadales</taxon>
        <taxon>Alteromonadaceae</taxon>
        <taxon>Alteromonas/Salinimonas group</taxon>
        <taxon>Alteromonas</taxon>
    </lineage>
</organism>
<dbReference type="InterPro" id="IPR038678">
    <property type="entry name" value="Spondin_N_sf"/>
</dbReference>
<keyword evidence="1" id="KW-0732">Signal</keyword>
<accession>A0A3D8MC76</accession>
<dbReference type="RefSeq" id="WP_115592054.1">
    <property type="nucleotide sequence ID" value="NZ_QRHA01000002.1"/>
</dbReference>
<evidence type="ECO:0000313" key="3">
    <source>
        <dbReference type="EMBL" id="RDV28096.1"/>
    </source>
</evidence>
<dbReference type="OrthoDB" id="264824at2"/>
<evidence type="ECO:0000256" key="1">
    <source>
        <dbReference type="SAM" id="SignalP"/>
    </source>
</evidence>
<comment type="caution">
    <text evidence="3">The sequence shown here is derived from an EMBL/GenBank/DDBJ whole genome shotgun (WGS) entry which is preliminary data.</text>
</comment>
<dbReference type="Gene3D" id="2.60.40.2130">
    <property type="entry name" value="F-spondin domain"/>
    <property type="match status" value="1"/>
</dbReference>
<sequence>MRIYALSSLAAILATVPFCSVAAELDIEIQNLTHGIYFTPLLVAAHSNEASLFEVGESASPELQSMAEGGDISGLVMTAQMVGADMLQNPAGGLLEPTKTASASLSTSDGNTVLSLVAMLLPTNDGFVGLDNWPIPSEPGTYVVYLNGYDAGTEANDEIRGNGMPGMAGMPVPEPLEELVGMNGSGVASSVTNASVHVHPGNIGDNDQNGGISDISNLTQRWLNPVARLTVTVSE</sequence>
<dbReference type="Pfam" id="PF06468">
    <property type="entry name" value="Spond_N"/>
    <property type="match status" value="1"/>
</dbReference>